<sequence length="1078" mass="116998">MKKLLLSLFALFVLAFYVHAQTRTVTGTVTAKEDGLPLPGVSVKIKGGATGTQTSPDGRFSISVPAGAVLVFTYIGYASQEVAVGNSNNLAVSLTSDTKQLGEVVVTGALGIKRQAREIGYSTTRVSSKELTQTNVTNIANGLTGKAAGLQVSTINNGIDPQVRVTLRGARSINGNNNALIVVDGVPIPNGSLNSVNPNDIEDINILKGAGASALYGSEASNGAIIITTKKGTRSGKPIIKYANSFQLNQVSYFPEIQSSYGPYGGETVADGFRDPLTGFSLFTPYENQLYGPAYNGAQFQLGAPTESGEVNIITYSPQNENPIKAFFETGITEQNDFSYQTGDNDNAFYFSAQNVYTTGVVQDDRNKRTSVRLAGTKKYGIFKADLSVDYARSNISTFGINYSTNATTQIMYANLFQLPAFININDLKDANNSKFYNPNDYYSAYNVNPYWQILNSRVNRIGDTFLGNLNLNLKPTDWFDATYRLSQNFGVNNLKSTRKEQQFSQYAASDPLGVSNIPSRYGAAAKAPGFVQDYTQYGDGTTNLNFNTNSGMSRLQQDILLNFNHTFLNNDLKAGLLLGNTIWQAKVRTQNDQSGNLLIPGYYNINAIAGNPTVNQSEYLIRQIGAYGSLNLSYKDFLSVQATGRNDWDSRLSKDNRSFFYPSVNGAFVFTNAFEALKSNRIFSYGKIRASYAQVGQVSAPPYSINNTYTAASGFPYGGLGGFSLGIINNNPNLKPEKVKEIEFGLEYGLFSNRINGSAAYYKANSRNQTLQVLTSASAGFTAATVNAGEIENTGWELDLRGEVLQQSKSNFGLTLGGNFAIYDSEVISLIPGSDQFQIAGTSTSIYAVVGQPYPSLIGTDFNRDPQGRVVVNATGSTAGYPTVSSTQRNYGRTTPKYVLGLNLQASYKFVTLSAVAEYKSGYVIYNAIGSTMNFGGLSAMSASAGRQRFIYPNSVIQTSPGVYEPNTSVAVVDGNYGFWQSSQFNSAITPFVNSAAFWKLREVNLSFNLDKFVTKSKAIKGLTFALTGRNLLMFRPKDNVWTDPEYNLDATNAVGVTNANQLPPLRVYGANLQVTF</sequence>
<feature type="domain" description="TonB-dependent receptor plug" evidence="14">
    <location>
        <begin position="116"/>
        <end position="224"/>
    </location>
</feature>
<evidence type="ECO:0000256" key="4">
    <source>
        <dbReference type="ARBA" id="ARBA00022692"/>
    </source>
</evidence>
<evidence type="ECO:0000256" key="9">
    <source>
        <dbReference type="ARBA" id="ARBA00023237"/>
    </source>
</evidence>
<proteinExistence type="inferred from homology"/>
<dbReference type="Pfam" id="PF00593">
    <property type="entry name" value="TonB_dep_Rec_b-barrel"/>
    <property type="match status" value="1"/>
</dbReference>
<dbReference type="InterPro" id="IPR012910">
    <property type="entry name" value="Plug_dom"/>
</dbReference>
<dbReference type="InterPro" id="IPR023997">
    <property type="entry name" value="TonB-dep_OMP_SusC/RagA_CS"/>
</dbReference>
<keyword evidence="5 12" id="KW-0732">Signal</keyword>
<dbReference type="SUPFAM" id="SSF49464">
    <property type="entry name" value="Carboxypeptidase regulatory domain-like"/>
    <property type="match status" value="1"/>
</dbReference>
<dbReference type="PANTHER" id="PTHR30069:SF29">
    <property type="entry name" value="HEMOGLOBIN AND HEMOGLOBIN-HAPTOGLOBIN-BINDING PROTEIN 1-RELATED"/>
    <property type="match status" value="1"/>
</dbReference>
<dbReference type="InterPro" id="IPR037066">
    <property type="entry name" value="Plug_dom_sf"/>
</dbReference>
<dbReference type="AlphaFoldDB" id="A0A7K1Y611"/>
<evidence type="ECO:0000256" key="2">
    <source>
        <dbReference type="ARBA" id="ARBA00022448"/>
    </source>
</evidence>
<dbReference type="InterPro" id="IPR039426">
    <property type="entry name" value="TonB-dep_rcpt-like"/>
</dbReference>
<feature type="chain" id="PRO_5029442044" evidence="12">
    <location>
        <begin position="21"/>
        <end position="1078"/>
    </location>
</feature>
<keyword evidence="3 10" id="KW-1134">Transmembrane beta strand</keyword>
<evidence type="ECO:0000256" key="10">
    <source>
        <dbReference type="PROSITE-ProRule" id="PRU01360"/>
    </source>
</evidence>
<evidence type="ECO:0000256" key="12">
    <source>
        <dbReference type="SAM" id="SignalP"/>
    </source>
</evidence>
<dbReference type="Proteomes" id="UP000466586">
    <property type="component" value="Unassembled WGS sequence"/>
</dbReference>
<accession>A0A7K1Y611</accession>
<dbReference type="Pfam" id="PF13715">
    <property type="entry name" value="CarbopepD_reg_2"/>
    <property type="match status" value="1"/>
</dbReference>
<keyword evidence="16" id="KW-1185">Reference proteome</keyword>
<evidence type="ECO:0000256" key="3">
    <source>
        <dbReference type="ARBA" id="ARBA00022452"/>
    </source>
</evidence>
<keyword evidence="2 10" id="KW-0813">Transport</keyword>
<dbReference type="RefSeq" id="WP_160843044.1">
    <property type="nucleotide sequence ID" value="NZ_WVHT01000001.1"/>
</dbReference>
<evidence type="ECO:0000256" key="8">
    <source>
        <dbReference type="ARBA" id="ARBA00023170"/>
    </source>
</evidence>
<dbReference type="InterPro" id="IPR036942">
    <property type="entry name" value="Beta-barrel_TonB_sf"/>
</dbReference>
<evidence type="ECO:0000313" key="16">
    <source>
        <dbReference type="Proteomes" id="UP000466586"/>
    </source>
</evidence>
<dbReference type="NCBIfam" id="TIGR04056">
    <property type="entry name" value="OMP_RagA_SusC"/>
    <property type="match status" value="1"/>
</dbReference>
<comment type="similarity">
    <text evidence="10 11">Belongs to the TonB-dependent receptor family.</text>
</comment>
<keyword evidence="7 10" id="KW-0472">Membrane</keyword>
<evidence type="ECO:0000313" key="15">
    <source>
        <dbReference type="EMBL" id="MXV49880.1"/>
    </source>
</evidence>
<dbReference type="InterPro" id="IPR023996">
    <property type="entry name" value="TonB-dep_OMP_SusC/RagA"/>
</dbReference>
<dbReference type="Pfam" id="PF07715">
    <property type="entry name" value="Plug"/>
    <property type="match status" value="1"/>
</dbReference>
<gene>
    <name evidence="15" type="ORF">GS399_02775</name>
</gene>
<dbReference type="Gene3D" id="2.60.40.1120">
    <property type="entry name" value="Carboxypeptidase-like, regulatory domain"/>
    <property type="match status" value="1"/>
</dbReference>
<dbReference type="PROSITE" id="PS52016">
    <property type="entry name" value="TONB_DEPENDENT_REC_3"/>
    <property type="match status" value="1"/>
</dbReference>
<evidence type="ECO:0000259" key="13">
    <source>
        <dbReference type="Pfam" id="PF00593"/>
    </source>
</evidence>
<organism evidence="15 16">
    <name type="scientific">Hufsiella arboris</name>
    <dbReference type="NCBI Taxonomy" id="2695275"/>
    <lineage>
        <taxon>Bacteria</taxon>
        <taxon>Pseudomonadati</taxon>
        <taxon>Bacteroidota</taxon>
        <taxon>Sphingobacteriia</taxon>
        <taxon>Sphingobacteriales</taxon>
        <taxon>Sphingobacteriaceae</taxon>
        <taxon>Hufsiella</taxon>
    </lineage>
</organism>
<name>A0A7K1Y611_9SPHI</name>
<dbReference type="Gene3D" id="2.170.130.10">
    <property type="entry name" value="TonB-dependent receptor, plug domain"/>
    <property type="match status" value="1"/>
</dbReference>
<dbReference type="GO" id="GO:0009279">
    <property type="term" value="C:cell outer membrane"/>
    <property type="evidence" value="ECO:0007669"/>
    <property type="project" value="UniProtKB-SubCell"/>
</dbReference>
<feature type="signal peptide" evidence="12">
    <location>
        <begin position="1"/>
        <end position="20"/>
    </location>
</feature>
<evidence type="ECO:0000259" key="14">
    <source>
        <dbReference type="Pfam" id="PF07715"/>
    </source>
</evidence>
<evidence type="ECO:0000256" key="6">
    <source>
        <dbReference type="ARBA" id="ARBA00023077"/>
    </source>
</evidence>
<comment type="caution">
    <text evidence="15">The sequence shown here is derived from an EMBL/GenBank/DDBJ whole genome shotgun (WGS) entry which is preliminary data.</text>
</comment>
<keyword evidence="6 11" id="KW-0798">TonB box</keyword>
<dbReference type="EMBL" id="WVHT01000001">
    <property type="protein sequence ID" value="MXV49880.1"/>
    <property type="molecule type" value="Genomic_DNA"/>
</dbReference>
<keyword evidence="4 10" id="KW-0812">Transmembrane</keyword>
<dbReference type="NCBIfam" id="TIGR04057">
    <property type="entry name" value="SusC_RagA_signa"/>
    <property type="match status" value="1"/>
</dbReference>
<dbReference type="InterPro" id="IPR000531">
    <property type="entry name" value="Beta-barrel_TonB"/>
</dbReference>
<dbReference type="SUPFAM" id="SSF56935">
    <property type="entry name" value="Porins"/>
    <property type="match status" value="1"/>
</dbReference>
<dbReference type="GO" id="GO:0044718">
    <property type="term" value="P:siderophore transmembrane transport"/>
    <property type="evidence" value="ECO:0007669"/>
    <property type="project" value="TreeGrafter"/>
</dbReference>
<keyword evidence="9 10" id="KW-0998">Cell outer membrane</keyword>
<comment type="subcellular location">
    <subcellularLocation>
        <location evidence="1 10">Cell outer membrane</location>
        <topology evidence="1 10">Multi-pass membrane protein</topology>
    </subcellularLocation>
</comment>
<dbReference type="PANTHER" id="PTHR30069">
    <property type="entry name" value="TONB-DEPENDENT OUTER MEMBRANE RECEPTOR"/>
    <property type="match status" value="1"/>
</dbReference>
<evidence type="ECO:0000256" key="1">
    <source>
        <dbReference type="ARBA" id="ARBA00004571"/>
    </source>
</evidence>
<evidence type="ECO:0000256" key="5">
    <source>
        <dbReference type="ARBA" id="ARBA00022729"/>
    </source>
</evidence>
<dbReference type="Gene3D" id="2.40.170.20">
    <property type="entry name" value="TonB-dependent receptor, beta-barrel domain"/>
    <property type="match status" value="1"/>
</dbReference>
<dbReference type="InterPro" id="IPR008969">
    <property type="entry name" value="CarboxyPept-like_regulatory"/>
</dbReference>
<protein>
    <submittedName>
        <fullName evidence="15">SusC/RagA family TonB-linked outer membrane protein</fullName>
    </submittedName>
</protein>
<keyword evidence="8" id="KW-0675">Receptor</keyword>
<reference evidence="15 16" key="1">
    <citation type="submission" date="2019-11" db="EMBL/GenBank/DDBJ databases">
        <title>Pedobacter sp. HMF7647 Genome sequencing and assembly.</title>
        <authorList>
            <person name="Kang H."/>
            <person name="Kim H."/>
            <person name="Joh K."/>
        </authorList>
    </citation>
    <scope>NUCLEOTIDE SEQUENCE [LARGE SCALE GENOMIC DNA]</scope>
    <source>
        <strain evidence="15 16">HMF7647</strain>
    </source>
</reference>
<feature type="domain" description="TonB-dependent receptor-like beta-barrel" evidence="13">
    <location>
        <begin position="436"/>
        <end position="916"/>
    </location>
</feature>
<dbReference type="GO" id="GO:0015344">
    <property type="term" value="F:siderophore uptake transmembrane transporter activity"/>
    <property type="evidence" value="ECO:0007669"/>
    <property type="project" value="TreeGrafter"/>
</dbReference>
<evidence type="ECO:0000256" key="11">
    <source>
        <dbReference type="RuleBase" id="RU003357"/>
    </source>
</evidence>
<evidence type="ECO:0000256" key="7">
    <source>
        <dbReference type="ARBA" id="ARBA00023136"/>
    </source>
</evidence>